<keyword evidence="6" id="KW-1185">Reference proteome</keyword>
<protein>
    <recommendedName>
        <fullName evidence="4">SET domain-containing protein</fullName>
    </recommendedName>
</protein>
<dbReference type="Proteomes" id="UP000053257">
    <property type="component" value="Unassembled WGS sequence"/>
</dbReference>
<dbReference type="EMBL" id="KN840470">
    <property type="protein sequence ID" value="KIP09142.1"/>
    <property type="molecule type" value="Genomic_DNA"/>
</dbReference>
<dbReference type="STRING" id="745531.A0A0C3SAE7"/>
<dbReference type="CDD" id="cd19177">
    <property type="entry name" value="SET_SETD4"/>
    <property type="match status" value="1"/>
</dbReference>
<name>A0A0C3SAE7_PHLG1</name>
<proteinExistence type="predicted"/>
<evidence type="ECO:0000256" key="2">
    <source>
        <dbReference type="ARBA" id="ARBA00022679"/>
    </source>
</evidence>
<dbReference type="GO" id="GO:0016279">
    <property type="term" value="F:protein-lysine N-methyltransferase activity"/>
    <property type="evidence" value="ECO:0007669"/>
    <property type="project" value="InterPro"/>
</dbReference>
<gene>
    <name evidence="5" type="ORF">PHLGIDRAFT_103408</name>
</gene>
<dbReference type="PANTHER" id="PTHR13271:SF47">
    <property type="entry name" value="ACTIN-HISTIDINE N-METHYLTRANSFERASE"/>
    <property type="match status" value="1"/>
</dbReference>
<evidence type="ECO:0000256" key="1">
    <source>
        <dbReference type="ARBA" id="ARBA00022603"/>
    </source>
</evidence>
<dbReference type="InterPro" id="IPR050600">
    <property type="entry name" value="SETD3_SETD6_MTase"/>
</dbReference>
<dbReference type="Gene3D" id="3.90.1410.10">
    <property type="entry name" value="set domain protein methyltransferase, domain 1"/>
    <property type="match status" value="1"/>
</dbReference>
<dbReference type="PROSITE" id="PS50280">
    <property type="entry name" value="SET"/>
    <property type="match status" value="1"/>
</dbReference>
<dbReference type="InterPro" id="IPR001214">
    <property type="entry name" value="SET_dom"/>
</dbReference>
<sequence>MRSEGRGPLPSVAGVVPAPDNDEKWIRLLKWLQHEHGMDVGPSGLSVERRKVEGAGYGLFALEPCSPSSTLFTIPSTAMINSKTLSTIYGLSTTNPPLTATQIISLHLLLHRPTEEGTSRDPTFGPYISTMPHEFDTHPVTWAVRNHLHRANTAEMTLLSSLPPIVSSALEKQVRTFKTDWKAVVEYIKSSGHTLTLNDFRTDHVTLIEDFLWAWLIVNTRCIYYQLNPTASAPENLTLCPVLDFANHVPDVTHIIPVLPSTLFPSAPGSSKRGNNGFAGDYMFIASSATPVCKDEELYLRYGGHANRTLFVEYGFVSSWNEGACHEGKSNGEVDVQDIMEDLIASRGVAGQMLKDVLEEEGYWGDWTMHSRPPPAYPSYRLMSALRLLHAVPGNTGREFEEACESWRLVLVGQAEIVSAENEKAWRNGLLQICDKVSTRATAAIVSCRSKHPERPSNWVEENVEMLWREELEVAEAVAVSVRAGVDF</sequence>
<dbReference type="HOGENOM" id="CLU_041939_2_1_1"/>
<evidence type="ECO:0000313" key="5">
    <source>
        <dbReference type="EMBL" id="KIP09142.1"/>
    </source>
</evidence>
<keyword evidence="3" id="KW-0949">S-adenosyl-L-methionine</keyword>
<dbReference type="AlphaFoldDB" id="A0A0C3SAE7"/>
<accession>A0A0C3SAE7</accession>
<organism evidence="5 6">
    <name type="scientific">Phlebiopsis gigantea (strain 11061_1 CR5-6)</name>
    <name type="common">White-rot fungus</name>
    <name type="synonym">Peniophora gigantea</name>
    <dbReference type="NCBI Taxonomy" id="745531"/>
    <lineage>
        <taxon>Eukaryota</taxon>
        <taxon>Fungi</taxon>
        <taxon>Dikarya</taxon>
        <taxon>Basidiomycota</taxon>
        <taxon>Agaricomycotina</taxon>
        <taxon>Agaricomycetes</taxon>
        <taxon>Polyporales</taxon>
        <taxon>Phanerochaetaceae</taxon>
        <taxon>Phlebiopsis</taxon>
    </lineage>
</organism>
<dbReference type="GO" id="GO:0032259">
    <property type="term" value="P:methylation"/>
    <property type="evidence" value="ECO:0007669"/>
    <property type="project" value="UniProtKB-KW"/>
</dbReference>
<dbReference type="SUPFAM" id="SSF82199">
    <property type="entry name" value="SET domain"/>
    <property type="match status" value="1"/>
</dbReference>
<keyword evidence="2" id="KW-0808">Transferase</keyword>
<evidence type="ECO:0000259" key="4">
    <source>
        <dbReference type="PROSITE" id="PS50280"/>
    </source>
</evidence>
<evidence type="ECO:0000313" key="6">
    <source>
        <dbReference type="Proteomes" id="UP000053257"/>
    </source>
</evidence>
<reference evidence="5 6" key="1">
    <citation type="journal article" date="2014" name="PLoS Genet.">
        <title>Analysis of the Phlebiopsis gigantea genome, transcriptome and secretome provides insight into its pioneer colonization strategies of wood.</title>
        <authorList>
            <person name="Hori C."/>
            <person name="Ishida T."/>
            <person name="Igarashi K."/>
            <person name="Samejima M."/>
            <person name="Suzuki H."/>
            <person name="Master E."/>
            <person name="Ferreira P."/>
            <person name="Ruiz-Duenas F.J."/>
            <person name="Held B."/>
            <person name="Canessa P."/>
            <person name="Larrondo L.F."/>
            <person name="Schmoll M."/>
            <person name="Druzhinina I.S."/>
            <person name="Kubicek C.P."/>
            <person name="Gaskell J.A."/>
            <person name="Kersten P."/>
            <person name="St John F."/>
            <person name="Glasner J."/>
            <person name="Sabat G."/>
            <person name="Splinter BonDurant S."/>
            <person name="Syed K."/>
            <person name="Yadav J."/>
            <person name="Mgbeahuruike A.C."/>
            <person name="Kovalchuk A."/>
            <person name="Asiegbu F.O."/>
            <person name="Lackner G."/>
            <person name="Hoffmeister D."/>
            <person name="Rencoret J."/>
            <person name="Gutierrez A."/>
            <person name="Sun H."/>
            <person name="Lindquist E."/>
            <person name="Barry K."/>
            <person name="Riley R."/>
            <person name="Grigoriev I.V."/>
            <person name="Henrissat B."/>
            <person name="Kues U."/>
            <person name="Berka R.M."/>
            <person name="Martinez A.T."/>
            <person name="Covert S.F."/>
            <person name="Blanchette R.A."/>
            <person name="Cullen D."/>
        </authorList>
    </citation>
    <scope>NUCLEOTIDE SEQUENCE [LARGE SCALE GENOMIC DNA]</scope>
    <source>
        <strain evidence="5 6">11061_1 CR5-6</strain>
    </source>
</reference>
<keyword evidence="1" id="KW-0489">Methyltransferase</keyword>
<dbReference type="InterPro" id="IPR046341">
    <property type="entry name" value="SET_dom_sf"/>
</dbReference>
<dbReference type="PANTHER" id="PTHR13271">
    <property type="entry name" value="UNCHARACTERIZED PUTATIVE METHYLTRANSFERASE"/>
    <property type="match status" value="1"/>
</dbReference>
<evidence type="ECO:0000256" key="3">
    <source>
        <dbReference type="ARBA" id="ARBA00022691"/>
    </source>
</evidence>
<dbReference type="OrthoDB" id="341421at2759"/>
<feature type="domain" description="SET" evidence="4">
    <location>
        <begin position="45"/>
        <end position="303"/>
    </location>
</feature>
<dbReference type="InterPro" id="IPR044429">
    <property type="entry name" value="SETD4_SET"/>
</dbReference>